<accession>K8EBH9</accession>
<dbReference type="RefSeq" id="WP_008412741.1">
    <property type="nucleotide sequence ID" value="NZ_CAOS01000013.1"/>
</dbReference>
<organism evidence="2 3">
    <name type="scientific">Desulforamulus hydrothermalis Lam5 = DSM 18033</name>
    <dbReference type="NCBI Taxonomy" id="1121428"/>
    <lineage>
        <taxon>Bacteria</taxon>
        <taxon>Bacillati</taxon>
        <taxon>Bacillota</taxon>
        <taxon>Clostridia</taxon>
        <taxon>Eubacteriales</taxon>
        <taxon>Peptococcaceae</taxon>
        <taxon>Desulforamulus</taxon>
    </lineage>
</organism>
<evidence type="ECO:0000256" key="1">
    <source>
        <dbReference type="SAM" id="Phobius"/>
    </source>
</evidence>
<keyword evidence="1" id="KW-1133">Transmembrane helix</keyword>
<reference evidence="2 3" key="1">
    <citation type="journal article" date="2013" name="Genome Announc.">
        <title>Genome Sequence of the Sulfate-Reducing Bacterium Desulfotomaculum hydrothermale Lam5(T).</title>
        <authorList>
            <person name="Amin O."/>
            <person name="Fardeau M.L."/>
            <person name="Valette O."/>
            <person name="Hirschler-Rea A."/>
            <person name="Barbe V."/>
            <person name="Medigue C."/>
            <person name="Vacherie B."/>
            <person name="Ollivier B."/>
            <person name="Bertin P.N."/>
            <person name="Dolla A."/>
        </authorList>
    </citation>
    <scope>NUCLEOTIDE SEQUENCE [LARGE SCALE GENOMIC DNA]</scope>
    <source>
        <strain evidence="3">Lam5 / DSM 18033</strain>
    </source>
</reference>
<dbReference type="OrthoDB" id="1807103at2"/>
<proteinExistence type="predicted"/>
<keyword evidence="1" id="KW-0472">Membrane</keyword>
<name>K8EBH9_9FIRM</name>
<evidence type="ECO:0000313" key="3">
    <source>
        <dbReference type="Proteomes" id="UP000009315"/>
    </source>
</evidence>
<protein>
    <submittedName>
        <fullName evidence="2">Uncharacterized protein</fullName>
    </submittedName>
</protein>
<gene>
    <name evidence="2" type="ORF">DESHY_60180</name>
</gene>
<dbReference type="eggNOG" id="ENOG5030F4P">
    <property type="taxonomic scope" value="Bacteria"/>
</dbReference>
<keyword evidence="3" id="KW-1185">Reference proteome</keyword>
<dbReference type="EMBL" id="CAOS01000013">
    <property type="protein sequence ID" value="CCO09008.1"/>
    <property type="molecule type" value="Genomic_DNA"/>
</dbReference>
<comment type="caution">
    <text evidence="2">The sequence shown here is derived from an EMBL/GenBank/DDBJ whole genome shotgun (WGS) entry which is preliminary data.</text>
</comment>
<dbReference type="Proteomes" id="UP000009315">
    <property type="component" value="Unassembled WGS sequence"/>
</dbReference>
<dbReference type="STRING" id="1121428.DESHY_60180"/>
<dbReference type="AlphaFoldDB" id="K8EBH9"/>
<feature type="transmembrane region" description="Helical" evidence="1">
    <location>
        <begin position="14"/>
        <end position="34"/>
    </location>
</feature>
<keyword evidence="1" id="KW-0812">Transmembrane</keyword>
<evidence type="ECO:0000313" key="2">
    <source>
        <dbReference type="EMBL" id="CCO09008.1"/>
    </source>
</evidence>
<sequence>MQVKNKLRYSAKAVSRYLLMPVAIPVVILLYYHICLAPFPADRLINQVGSDAQTVMQPAAVAEHVLILQLINFSTLPKAKVLVNGQVKGDFSHPYVTVAVCQGDCVEVDTTFYDHLVTIKVLDSTRQVMSPAKGAEFTGRKTVIALGHVKLAGR</sequence>